<feature type="region of interest" description="Disordered" evidence="2">
    <location>
        <begin position="217"/>
        <end position="240"/>
    </location>
</feature>
<dbReference type="NCBIfam" id="TIGR02593">
    <property type="entry name" value="CRISPR_cas5"/>
    <property type="match status" value="1"/>
</dbReference>
<dbReference type="EMBL" id="VFPN01000004">
    <property type="protein sequence ID" value="TQM57598.1"/>
    <property type="molecule type" value="Genomic_DNA"/>
</dbReference>
<comment type="caution">
    <text evidence="3">The sequence shown here is derived from an EMBL/GenBank/DDBJ whole genome shotgun (WGS) entry which is preliminary data.</text>
</comment>
<sequence>MGTLLIPLSGPLQSWGSSSRFATRATEKAPTKSGVIGLLAAARGLRRTDPLAELLTLSFGVRVDQPGKIVRDFQTERSLDGSVSMPLSYRYYLGDATFLAGVESPDLTLLEALQQNLKQPRFPLYLGRRSCPPAGPVWASVVPENLVDALTDAEWRATAVHRAAHRTQETVTLQLLVDAEATDPSAETYRDEPVSFNPERREYAWRKVRSSDVVVRNPDYVPSHSGRPSHDPTDFTAEGF</sequence>
<protein>
    <submittedName>
        <fullName evidence="3">CRISPR-associated Cas5e family protein</fullName>
    </submittedName>
</protein>
<dbReference type="Proteomes" id="UP000318331">
    <property type="component" value="Unassembled WGS sequence"/>
</dbReference>
<dbReference type="Pfam" id="PF09704">
    <property type="entry name" value="Cas_Cas5d"/>
    <property type="match status" value="1"/>
</dbReference>
<dbReference type="NCBIfam" id="TIGR01868">
    <property type="entry name" value="casD_Cas5e"/>
    <property type="match status" value="1"/>
</dbReference>
<keyword evidence="1" id="KW-0051">Antiviral defense</keyword>
<evidence type="ECO:0000313" key="4">
    <source>
        <dbReference type="Proteomes" id="UP000318331"/>
    </source>
</evidence>
<evidence type="ECO:0000256" key="2">
    <source>
        <dbReference type="SAM" id="MobiDB-lite"/>
    </source>
</evidence>
<reference evidence="3 4" key="1">
    <citation type="submission" date="2019-06" db="EMBL/GenBank/DDBJ databases">
        <title>Sequencing the genomes of 1000 actinobacteria strains.</title>
        <authorList>
            <person name="Klenk H.-P."/>
        </authorList>
    </citation>
    <scope>NUCLEOTIDE SEQUENCE [LARGE SCALE GENOMIC DNA]</scope>
    <source>
        <strain evidence="3 4">DSM 18031</strain>
    </source>
</reference>
<dbReference type="OrthoDB" id="3189549at2"/>
<evidence type="ECO:0000256" key="1">
    <source>
        <dbReference type="ARBA" id="ARBA00023118"/>
    </source>
</evidence>
<dbReference type="RefSeq" id="WP_141918840.1">
    <property type="nucleotide sequence ID" value="NZ_BAAAYS010000015.1"/>
</dbReference>
<dbReference type="GO" id="GO:0003723">
    <property type="term" value="F:RNA binding"/>
    <property type="evidence" value="ECO:0007669"/>
    <property type="project" value="InterPro"/>
</dbReference>
<dbReference type="GO" id="GO:0051607">
    <property type="term" value="P:defense response to virus"/>
    <property type="evidence" value="ECO:0007669"/>
    <property type="project" value="UniProtKB-KW"/>
</dbReference>
<organism evidence="3 4">
    <name type="scientific">Klugiella xanthotipulae</name>
    <dbReference type="NCBI Taxonomy" id="244735"/>
    <lineage>
        <taxon>Bacteria</taxon>
        <taxon>Bacillati</taxon>
        <taxon>Actinomycetota</taxon>
        <taxon>Actinomycetes</taxon>
        <taxon>Micrococcales</taxon>
        <taxon>Microbacteriaceae</taxon>
        <taxon>Klugiella</taxon>
    </lineage>
</organism>
<gene>
    <name evidence="3" type="ORF">FB466_2593</name>
</gene>
<proteinExistence type="predicted"/>
<dbReference type="Gene3D" id="3.30.70.2660">
    <property type="match status" value="1"/>
</dbReference>
<dbReference type="InterPro" id="IPR021124">
    <property type="entry name" value="CRISPR-assoc_prot_Cas5"/>
</dbReference>
<dbReference type="InterPro" id="IPR013422">
    <property type="entry name" value="CRISPR-assoc_prot_Cas5_N"/>
</dbReference>
<accession>A0A543HGZ0</accession>
<dbReference type="CDD" id="cd09645">
    <property type="entry name" value="Cas5_I-E"/>
    <property type="match status" value="1"/>
</dbReference>
<dbReference type="InterPro" id="IPR010147">
    <property type="entry name" value="CRISPR-assoc_prot_CasD"/>
</dbReference>
<keyword evidence="4" id="KW-1185">Reference proteome</keyword>
<dbReference type="AlphaFoldDB" id="A0A543HGZ0"/>
<evidence type="ECO:0000313" key="3">
    <source>
        <dbReference type="EMBL" id="TQM57598.1"/>
    </source>
</evidence>
<dbReference type="GO" id="GO:0043571">
    <property type="term" value="P:maintenance of CRISPR repeat elements"/>
    <property type="evidence" value="ECO:0007669"/>
    <property type="project" value="InterPro"/>
</dbReference>
<name>A0A543HGZ0_9MICO</name>